<gene>
    <name evidence="2" type="ORF">Q604_UNBC03525G0001</name>
</gene>
<feature type="compositionally biased region" description="Low complexity" evidence="1">
    <location>
        <begin position="64"/>
        <end position="91"/>
    </location>
</feature>
<keyword evidence="2" id="KW-0482">Metalloprotease</keyword>
<feature type="non-terminal residue" evidence="2">
    <location>
        <position position="1"/>
    </location>
</feature>
<name>W1YMS9_9ZZZZ</name>
<reference evidence="2" key="1">
    <citation type="submission" date="2013-12" db="EMBL/GenBank/DDBJ databases">
        <title>A Varibaculum cambriense genome reconstructed from a premature infant gut community with otherwise low bacterial novelty that shifts toward anaerobic metabolism during the third week of life.</title>
        <authorList>
            <person name="Brown C.T."/>
            <person name="Sharon I."/>
            <person name="Thomas B.C."/>
            <person name="Castelle C.J."/>
            <person name="Morowitz M.J."/>
            <person name="Banfield J.F."/>
        </authorList>
    </citation>
    <scope>NUCLEOTIDE SEQUENCE</scope>
</reference>
<organism evidence="2">
    <name type="scientific">human gut metagenome</name>
    <dbReference type="NCBI Taxonomy" id="408170"/>
    <lineage>
        <taxon>unclassified sequences</taxon>
        <taxon>metagenomes</taxon>
        <taxon>organismal metagenomes</taxon>
    </lineage>
</organism>
<evidence type="ECO:0000313" key="2">
    <source>
        <dbReference type="EMBL" id="ETJ42504.1"/>
    </source>
</evidence>
<dbReference type="GO" id="GO:0008237">
    <property type="term" value="F:metallopeptidase activity"/>
    <property type="evidence" value="ECO:0007669"/>
    <property type="project" value="UniProtKB-KW"/>
</dbReference>
<evidence type="ECO:0000256" key="1">
    <source>
        <dbReference type="SAM" id="MobiDB-lite"/>
    </source>
</evidence>
<protein>
    <submittedName>
        <fullName evidence="2">ATP-dependent zinc metalloprotease FtsH</fullName>
    </submittedName>
</protein>
<dbReference type="AlphaFoldDB" id="W1YMS9"/>
<feature type="region of interest" description="Disordered" evidence="1">
    <location>
        <begin position="62"/>
        <end position="91"/>
    </location>
</feature>
<sequence length="91" mass="9548">ELATQLLEKETLLEKDLERIFAPVVKQGERPLWRSDESLVLEGDLAAGTYFSGSCLPRRRAVGDDAAASPAEAPAAGEVAEPAAPVDGGEA</sequence>
<dbReference type="GO" id="GO:0006508">
    <property type="term" value="P:proteolysis"/>
    <property type="evidence" value="ECO:0007669"/>
    <property type="project" value="UniProtKB-KW"/>
</dbReference>
<comment type="caution">
    <text evidence="2">The sequence shown here is derived from an EMBL/GenBank/DDBJ whole genome shotgun (WGS) entry which is preliminary data.</text>
</comment>
<dbReference type="EMBL" id="AZMM01003525">
    <property type="protein sequence ID" value="ETJ42504.1"/>
    <property type="molecule type" value="Genomic_DNA"/>
</dbReference>
<keyword evidence="2" id="KW-0645">Protease</keyword>
<keyword evidence="2" id="KW-0378">Hydrolase</keyword>
<proteinExistence type="predicted"/>
<accession>W1YMS9</accession>